<dbReference type="SUPFAM" id="SSF52980">
    <property type="entry name" value="Restriction endonuclease-like"/>
    <property type="match status" value="1"/>
</dbReference>
<proteinExistence type="predicted"/>
<keyword evidence="2" id="KW-1185">Reference proteome</keyword>
<comment type="caution">
    <text evidence="1">The sequence shown here is derived from an EMBL/GenBank/DDBJ whole genome shotgun (WGS) entry which is preliminary data.</text>
</comment>
<dbReference type="EMBL" id="BSUL01000001">
    <property type="protein sequence ID" value="GMA27460.1"/>
    <property type="molecule type" value="Genomic_DNA"/>
</dbReference>
<dbReference type="SMART" id="SM01322">
    <property type="entry name" value="YaeQ"/>
    <property type="match status" value="1"/>
</dbReference>
<dbReference type="Proteomes" id="UP001157160">
    <property type="component" value="Unassembled WGS sequence"/>
</dbReference>
<dbReference type="PANTHER" id="PTHR38784:SF1">
    <property type="entry name" value="SUCROSE PHOSPHORYLASE"/>
    <property type="match status" value="1"/>
</dbReference>
<protein>
    <recommendedName>
        <fullName evidence="3">YaeQ family protein</fullName>
    </recommendedName>
</protein>
<dbReference type="RefSeq" id="WP_284230080.1">
    <property type="nucleotide sequence ID" value="NZ_BSUL01000001.1"/>
</dbReference>
<gene>
    <name evidence="1" type="primary">yaeQ</name>
    <name evidence="1" type="ORF">GCM10025874_07130</name>
</gene>
<dbReference type="InterPro" id="IPR011335">
    <property type="entry name" value="Restrct_endonuc-II-like"/>
</dbReference>
<dbReference type="PANTHER" id="PTHR38784">
    <property type="entry name" value="SUCROSE PHOSPHORYLASE"/>
    <property type="match status" value="1"/>
</dbReference>
<organism evidence="1 2">
    <name type="scientific">Arenivirga flava</name>
    <dbReference type="NCBI Taxonomy" id="1930060"/>
    <lineage>
        <taxon>Bacteria</taxon>
        <taxon>Bacillati</taxon>
        <taxon>Actinomycetota</taxon>
        <taxon>Actinomycetes</taxon>
        <taxon>Micrococcales</taxon>
        <taxon>Microbacteriaceae</taxon>
        <taxon>Arenivirga</taxon>
    </lineage>
</organism>
<evidence type="ECO:0000313" key="1">
    <source>
        <dbReference type="EMBL" id="GMA27460.1"/>
    </source>
</evidence>
<name>A0AA37UC58_9MICO</name>
<dbReference type="Gene3D" id="3.10.640.10">
    <property type="entry name" value="Restriction endonuclease-like alpha-beta roll domain"/>
    <property type="match status" value="1"/>
</dbReference>
<dbReference type="InterPro" id="IPR009822">
    <property type="entry name" value="YaeQ"/>
</dbReference>
<dbReference type="Pfam" id="PF07152">
    <property type="entry name" value="YaeQ"/>
    <property type="match status" value="1"/>
</dbReference>
<accession>A0AA37UC58</accession>
<dbReference type="InterPro" id="IPR038590">
    <property type="entry name" value="YaeQ_sf"/>
</dbReference>
<sequence length="180" mass="19633">MAAGATIHTFDVDLSDVDRGVYESFSLRAARHPSETEAFLLTRVLAYCLEFADGIAFSEGISTKEEPAVLVRDATGAITTWIEIGAPDASRLHTGSKQAERTVVYTHRDPDKVAALWAGKRIHEAERIELRSFDPGFIERVVGALGRRNALTVSAVEGRLYLELGGESFDSELLSRPAQG</sequence>
<evidence type="ECO:0008006" key="3">
    <source>
        <dbReference type="Google" id="ProtNLM"/>
    </source>
</evidence>
<reference evidence="1 2" key="1">
    <citation type="journal article" date="2014" name="Int. J. Syst. Evol. Microbiol.">
        <title>Complete genome sequence of Corynebacterium casei LMG S-19264T (=DSM 44701T), isolated from a smear-ripened cheese.</title>
        <authorList>
            <consortium name="US DOE Joint Genome Institute (JGI-PGF)"/>
            <person name="Walter F."/>
            <person name="Albersmeier A."/>
            <person name="Kalinowski J."/>
            <person name="Ruckert C."/>
        </authorList>
    </citation>
    <scope>NUCLEOTIDE SEQUENCE [LARGE SCALE GENOMIC DNA]</scope>
    <source>
        <strain evidence="1 2">NBRC 112289</strain>
    </source>
</reference>
<evidence type="ECO:0000313" key="2">
    <source>
        <dbReference type="Proteomes" id="UP001157160"/>
    </source>
</evidence>
<dbReference type="AlphaFoldDB" id="A0AA37UC58"/>